<dbReference type="Proteomes" id="UP000198634">
    <property type="component" value="Unassembled WGS sequence"/>
</dbReference>
<evidence type="ECO:0000256" key="2">
    <source>
        <dbReference type="ARBA" id="ARBA00022448"/>
    </source>
</evidence>
<keyword evidence="8" id="KW-1278">Translocase</keyword>
<keyword evidence="4" id="KW-0762">Sugar transport</keyword>
<feature type="domain" description="ABC transporter" evidence="10">
    <location>
        <begin position="12"/>
        <end position="247"/>
    </location>
</feature>
<keyword evidence="3" id="KW-1003">Cell membrane</keyword>
<dbReference type="InterPro" id="IPR027417">
    <property type="entry name" value="P-loop_NTPase"/>
</dbReference>
<evidence type="ECO:0000256" key="1">
    <source>
        <dbReference type="ARBA" id="ARBA00004202"/>
    </source>
</evidence>
<dbReference type="InterPro" id="IPR003439">
    <property type="entry name" value="ABC_transporter-like_ATP-bd"/>
</dbReference>
<protein>
    <submittedName>
        <fullName evidence="11">Nucleoside ABC transporter ATP-binding protein</fullName>
    </submittedName>
</protein>
<keyword evidence="5" id="KW-0677">Repeat</keyword>
<keyword evidence="7 11" id="KW-0067">ATP-binding</keyword>
<dbReference type="STRING" id="657014.SAMN04488092_101436"/>
<sequence>MTAIKTEAQDVLRLTNISKSFGATKANSDINFALKKGEVIALLGENGAGKTTLMNILFGHYTPDTGTVEAFGQMLPPGKPGAALAAGIGMVHQHFTLADNLTVEENILLGTEPLWKLGLGRAAARARIVQLSQDFGLAVHLAAKVGLLSVGERQRVEILKALYRDARVLILDEPTAVLTPQETDALFVTLRKAVALGLSVIFISHKLHEVMAIASRVLVLRHGRLVGEVAVADTDKHALAEMMVGAEVAPPEIAAAQIGAPILSLRAVSVVSQGTKGGLQDIDLQLKSGQITGLAGVSGNGQAALADLLSGLIVPDQGEVEIDGRAIAQWSPRIALSNGIARIPEDRHKTGAIADFTLTENVILESFKSAQFSRRGWMNKAEADRFARHVIDTYDVRCPGPATPIRLLSGGNMQKLILGRALEPGPKVILANQPVRGLDIGAVTYVQSRLIAARDAGAAVLLISEDLDEIMGLSDVIHVISEGRLSPGFARGSKSATELGIWMAGHGFAEDAA</sequence>
<dbReference type="OrthoDB" id="9805029at2"/>
<dbReference type="SMART" id="SM00382">
    <property type="entry name" value="AAA"/>
    <property type="match status" value="2"/>
</dbReference>
<evidence type="ECO:0000256" key="6">
    <source>
        <dbReference type="ARBA" id="ARBA00022741"/>
    </source>
</evidence>
<dbReference type="PANTHER" id="PTHR43790">
    <property type="entry name" value="CARBOHYDRATE TRANSPORT ATP-BINDING PROTEIN MG119-RELATED"/>
    <property type="match status" value="1"/>
</dbReference>
<dbReference type="SUPFAM" id="SSF52540">
    <property type="entry name" value="P-loop containing nucleoside triphosphate hydrolases"/>
    <property type="match status" value="2"/>
</dbReference>
<keyword evidence="12" id="KW-1185">Reference proteome</keyword>
<keyword evidence="6" id="KW-0547">Nucleotide-binding</keyword>
<dbReference type="PROSITE" id="PS00211">
    <property type="entry name" value="ABC_TRANSPORTER_1"/>
    <property type="match status" value="2"/>
</dbReference>
<evidence type="ECO:0000313" key="11">
    <source>
        <dbReference type="EMBL" id="SEP63408.1"/>
    </source>
</evidence>
<evidence type="ECO:0000256" key="8">
    <source>
        <dbReference type="ARBA" id="ARBA00022967"/>
    </source>
</evidence>
<dbReference type="PROSITE" id="PS50893">
    <property type="entry name" value="ABC_TRANSPORTER_2"/>
    <property type="match status" value="2"/>
</dbReference>
<comment type="subcellular location">
    <subcellularLocation>
        <location evidence="1">Cell membrane</location>
        <topology evidence="1">Peripheral membrane protein</topology>
    </subcellularLocation>
</comment>
<evidence type="ECO:0000259" key="10">
    <source>
        <dbReference type="PROSITE" id="PS50893"/>
    </source>
</evidence>
<evidence type="ECO:0000256" key="7">
    <source>
        <dbReference type="ARBA" id="ARBA00022840"/>
    </source>
</evidence>
<keyword evidence="9" id="KW-0472">Membrane</keyword>
<evidence type="ECO:0000256" key="5">
    <source>
        <dbReference type="ARBA" id="ARBA00022737"/>
    </source>
</evidence>
<dbReference type="GO" id="GO:0016887">
    <property type="term" value="F:ATP hydrolysis activity"/>
    <property type="evidence" value="ECO:0007669"/>
    <property type="project" value="InterPro"/>
</dbReference>
<dbReference type="Pfam" id="PF00005">
    <property type="entry name" value="ABC_tran"/>
    <property type="match status" value="2"/>
</dbReference>
<organism evidence="11 12">
    <name type="scientific">Thalassovita taeanensis</name>
    <dbReference type="NCBI Taxonomy" id="657014"/>
    <lineage>
        <taxon>Bacteria</taxon>
        <taxon>Pseudomonadati</taxon>
        <taxon>Pseudomonadota</taxon>
        <taxon>Alphaproteobacteria</taxon>
        <taxon>Rhodobacterales</taxon>
        <taxon>Roseobacteraceae</taxon>
        <taxon>Thalassovita</taxon>
    </lineage>
</organism>
<evidence type="ECO:0000313" key="12">
    <source>
        <dbReference type="Proteomes" id="UP000198634"/>
    </source>
</evidence>
<dbReference type="GO" id="GO:0005886">
    <property type="term" value="C:plasma membrane"/>
    <property type="evidence" value="ECO:0007669"/>
    <property type="project" value="UniProtKB-SubCell"/>
</dbReference>
<dbReference type="AlphaFoldDB" id="A0A1H8ZI46"/>
<dbReference type="InterPro" id="IPR003593">
    <property type="entry name" value="AAA+_ATPase"/>
</dbReference>
<proteinExistence type="predicted"/>
<dbReference type="InterPro" id="IPR017871">
    <property type="entry name" value="ABC_transporter-like_CS"/>
</dbReference>
<dbReference type="PANTHER" id="PTHR43790:SF9">
    <property type="entry name" value="GALACTOFURANOSE TRANSPORTER ATP-BINDING PROTEIN YTFR"/>
    <property type="match status" value="1"/>
</dbReference>
<feature type="domain" description="ABC transporter" evidence="10">
    <location>
        <begin position="263"/>
        <end position="507"/>
    </location>
</feature>
<name>A0A1H8ZI46_9RHOB</name>
<dbReference type="CDD" id="cd03216">
    <property type="entry name" value="ABC_Carb_Monos_I"/>
    <property type="match status" value="1"/>
</dbReference>
<evidence type="ECO:0000256" key="4">
    <source>
        <dbReference type="ARBA" id="ARBA00022597"/>
    </source>
</evidence>
<evidence type="ECO:0000256" key="3">
    <source>
        <dbReference type="ARBA" id="ARBA00022475"/>
    </source>
</evidence>
<dbReference type="RefSeq" id="WP_090267684.1">
    <property type="nucleotide sequence ID" value="NZ_FOEP01000001.1"/>
</dbReference>
<dbReference type="GO" id="GO:0005524">
    <property type="term" value="F:ATP binding"/>
    <property type="evidence" value="ECO:0007669"/>
    <property type="project" value="UniProtKB-KW"/>
</dbReference>
<reference evidence="11 12" key="1">
    <citation type="submission" date="2016-10" db="EMBL/GenBank/DDBJ databases">
        <authorList>
            <person name="de Groot N.N."/>
        </authorList>
    </citation>
    <scope>NUCLEOTIDE SEQUENCE [LARGE SCALE GENOMIC DNA]</scope>
    <source>
        <strain evidence="11 12">DSM 22007</strain>
    </source>
</reference>
<dbReference type="CDD" id="cd03215">
    <property type="entry name" value="ABC_Carb_Monos_II"/>
    <property type="match status" value="1"/>
</dbReference>
<dbReference type="InterPro" id="IPR050107">
    <property type="entry name" value="ABC_carbohydrate_import_ATPase"/>
</dbReference>
<gene>
    <name evidence="11" type="ORF">SAMN04488092_101436</name>
</gene>
<dbReference type="Gene3D" id="3.40.50.300">
    <property type="entry name" value="P-loop containing nucleotide triphosphate hydrolases"/>
    <property type="match status" value="2"/>
</dbReference>
<evidence type="ECO:0000256" key="9">
    <source>
        <dbReference type="ARBA" id="ARBA00023136"/>
    </source>
</evidence>
<accession>A0A1H8ZI46</accession>
<dbReference type="FunFam" id="3.40.50.300:FF:000127">
    <property type="entry name" value="Ribose import ATP-binding protein RbsA"/>
    <property type="match status" value="1"/>
</dbReference>
<keyword evidence="2" id="KW-0813">Transport</keyword>
<dbReference type="EMBL" id="FOEP01000001">
    <property type="protein sequence ID" value="SEP63408.1"/>
    <property type="molecule type" value="Genomic_DNA"/>
</dbReference>